<dbReference type="EC" id="3.2.2.15" evidence="2"/>
<dbReference type="InterPro" id="IPR026353">
    <property type="entry name" value="Hypoxan-DNA_Glyclase"/>
</dbReference>
<protein>
    <submittedName>
        <fullName evidence="2">DNA-deoxyinosine glycosylase</fullName>
        <ecNumber evidence="2">3.2.2.15</ecNumber>
    </submittedName>
</protein>
<dbReference type="GO" id="GO:0033958">
    <property type="term" value="F:DNA-deoxyinosine glycosylase activity"/>
    <property type="evidence" value="ECO:0007669"/>
    <property type="project" value="UniProtKB-EC"/>
</dbReference>
<keyword evidence="2" id="KW-0326">Glycosidase</keyword>
<dbReference type="SUPFAM" id="SSF52141">
    <property type="entry name" value="Uracil-DNA glycosylase-like"/>
    <property type="match status" value="1"/>
</dbReference>
<dbReference type="Gene3D" id="3.40.470.10">
    <property type="entry name" value="Uracil-DNA glycosylase-like domain"/>
    <property type="match status" value="1"/>
</dbReference>
<reference evidence="2 3" key="1">
    <citation type="journal article" date="2024" name="Chem. Sci.">
        <title>Discovery of megapolipeptins by genome mining of a Burkholderiales bacteria collection.</title>
        <authorList>
            <person name="Paulo B.S."/>
            <person name="Recchia M.J.J."/>
            <person name="Lee S."/>
            <person name="Fergusson C.H."/>
            <person name="Romanowski S.B."/>
            <person name="Hernandez A."/>
            <person name="Krull N."/>
            <person name="Liu D.Y."/>
            <person name="Cavanagh H."/>
            <person name="Bos A."/>
            <person name="Gray C.A."/>
            <person name="Murphy B.T."/>
            <person name="Linington R.G."/>
            <person name="Eustaquio A.S."/>
        </authorList>
    </citation>
    <scope>NUCLEOTIDE SEQUENCE [LARGE SCALE GENOMIC DNA]</scope>
    <source>
        <strain evidence="2 3">RL17-350-BIC-E</strain>
    </source>
</reference>
<feature type="domain" description="Uracil-DNA glycosylase-like" evidence="1">
    <location>
        <begin position="8"/>
        <end position="161"/>
    </location>
</feature>
<organism evidence="2 3">
    <name type="scientific">Paraburkholderia strydomiana</name>
    <dbReference type="NCBI Taxonomy" id="1245417"/>
    <lineage>
        <taxon>Bacteria</taxon>
        <taxon>Pseudomonadati</taxon>
        <taxon>Pseudomonadota</taxon>
        <taxon>Betaproteobacteria</taxon>
        <taxon>Burkholderiales</taxon>
        <taxon>Burkholderiaceae</taxon>
        <taxon>Paraburkholderia</taxon>
    </lineage>
</organism>
<keyword evidence="2" id="KW-0378">Hydrolase</keyword>
<dbReference type="EMBL" id="JAQQCL010000012">
    <property type="protein sequence ID" value="MFM0718056.1"/>
    <property type="molecule type" value="Genomic_DNA"/>
</dbReference>
<dbReference type="InterPro" id="IPR036895">
    <property type="entry name" value="Uracil-DNA_glycosylase-like_sf"/>
</dbReference>
<dbReference type="Proteomes" id="UP001629392">
    <property type="component" value="Unassembled WGS sequence"/>
</dbReference>
<dbReference type="SMART" id="SM00987">
    <property type="entry name" value="UreE_C"/>
    <property type="match status" value="1"/>
</dbReference>
<keyword evidence="3" id="KW-1185">Reference proteome</keyword>
<proteinExistence type="predicted"/>
<dbReference type="CDD" id="cd10032">
    <property type="entry name" value="UDG-F6_HDG"/>
    <property type="match status" value="1"/>
</dbReference>
<dbReference type="RefSeq" id="WP_408153878.1">
    <property type="nucleotide sequence ID" value="NZ_JAQQCL010000012.1"/>
</dbReference>
<evidence type="ECO:0000259" key="1">
    <source>
        <dbReference type="SMART" id="SM00986"/>
    </source>
</evidence>
<dbReference type="NCBIfam" id="TIGR04274">
    <property type="entry name" value="hypoxanDNAglyco"/>
    <property type="match status" value="1"/>
</dbReference>
<name>A0ABW9EFN8_9BURK</name>
<gene>
    <name evidence="2" type="ORF">PQQ73_17135</name>
</gene>
<evidence type="ECO:0000313" key="2">
    <source>
        <dbReference type="EMBL" id="MFM0718056.1"/>
    </source>
</evidence>
<sequence>MTFKRCFAPVVDARTRVLILGSLPGERSLAHGQYYAHKQNRFWHLVGDVIGANLSAMEYDERLRTLLEHRIGLWDVVAEARRSGSLDSNIRDHASNDLVGLIGTLPELACVAFNGGTAAKIGERALGERASGFRMLRLPSSSPAHATIPYAAKLEIWRNIHDCLHEDGECGRLR</sequence>
<evidence type="ECO:0000313" key="3">
    <source>
        <dbReference type="Proteomes" id="UP001629392"/>
    </source>
</evidence>
<dbReference type="InterPro" id="IPR005122">
    <property type="entry name" value="Uracil-DNA_glycosylase-like"/>
</dbReference>
<comment type="caution">
    <text evidence="2">The sequence shown here is derived from an EMBL/GenBank/DDBJ whole genome shotgun (WGS) entry which is preliminary data.</text>
</comment>
<accession>A0ABW9EFN8</accession>
<dbReference type="Pfam" id="PF03167">
    <property type="entry name" value="UDG"/>
    <property type="match status" value="1"/>
</dbReference>
<dbReference type="SMART" id="SM00986">
    <property type="entry name" value="UDG"/>
    <property type="match status" value="1"/>
</dbReference>